<evidence type="ECO:0000313" key="2">
    <source>
        <dbReference type="Proteomes" id="UP000639396"/>
    </source>
</evidence>
<comment type="caution">
    <text evidence="1">The sequence shown here is derived from an EMBL/GenBank/DDBJ whole genome shotgun (WGS) entry which is preliminary data.</text>
</comment>
<keyword evidence="2" id="KW-1185">Reference proteome</keyword>
<dbReference type="Gene3D" id="3.40.190.10">
    <property type="entry name" value="Periplasmic binding protein-like II"/>
    <property type="match status" value="2"/>
</dbReference>
<dbReference type="PANTHER" id="PTHR43649">
    <property type="entry name" value="ARABINOSE-BINDING PROTEIN-RELATED"/>
    <property type="match status" value="1"/>
</dbReference>
<reference evidence="1" key="1">
    <citation type="submission" date="2020-09" db="EMBL/GenBank/DDBJ databases">
        <title>A novel bacterium of genus Paenibacillus, isolated from South China Sea.</title>
        <authorList>
            <person name="Huang H."/>
            <person name="Mo K."/>
            <person name="Hu Y."/>
        </authorList>
    </citation>
    <scope>NUCLEOTIDE SEQUENCE</scope>
    <source>
        <strain evidence="1">IB182363</strain>
    </source>
</reference>
<dbReference type="InterPro" id="IPR050490">
    <property type="entry name" value="Bact_solute-bd_prot1"/>
</dbReference>
<dbReference type="PROSITE" id="PS51257">
    <property type="entry name" value="PROKAR_LIPOPROTEIN"/>
    <property type="match status" value="1"/>
</dbReference>
<gene>
    <name evidence="1" type="ORF">IDH45_28835</name>
</gene>
<dbReference type="AlphaFoldDB" id="A0A927H331"/>
<dbReference type="EMBL" id="JACXJA010000050">
    <property type="protein sequence ID" value="MBD2865998.1"/>
    <property type="molecule type" value="Genomic_DNA"/>
</dbReference>
<dbReference type="Pfam" id="PF01547">
    <property type="entry name" value="SBP_bac_1"/>
    <property type="match status" value="1"/>
</dbReference>
<organism evidence="1 2">
    <name type="scientific">Paenibacillus oceani</name>
    <dbReference type="NCBI Taxonomy" id="2772510"/>
    <lineage>
        <taxon>Bacteria</taxon>
        <taxon>Bacillati</taxon>
        <taxon>Bacillota</taxon>
        <taxon>Bacilli</taxon>
        <taxon>Bacillales</taxon>
        <taxon>Paenibacillaceae</taxon>
        <taxon>Paenibacillus</taxon>
    </lineage>
</organism>
<proteinExistence type="predicted"/>
<dbReference type="Proteomes" id="UP000639396">
    <property type="component" value="Unassembled WGS sequence"/>
</dbReference>
<dbReference type="RefSeq" id="WP_190931616.1">
    <property type="nucleotide sequence ID" value="NZ_JACXJA010000050.1"/>
</dbReference>
<sequence length="536" mass="61694">MERTWRKAAGLGLGLLAAVWIAAGCSEEKPELLSADSGFNPGFNETGLPVVDRPIKLKIPVYRQHYQKDYYEMVTLQALTDKTNIQVEWEQIPAEGWKEKKNLMLASGNYPDAFFTGLNLVDVVNYGSQGIIIPLEDLIDRYAPNIKRILEQHPMLRRMATAPDGHIYSIPWFEDQQHFQYRNTFLINKKWLDKLGLPIPQTTEELYRTLKAFKENDPNGNGLADEIPATFRHGTTTNGYYELYGSFGLIDALTGFSVDPGGKVVFEPVLDAYKDAVRYLHRLFAEGLLDRETFTQDVKQLLSKTRSERDVVGVIASFNGVYELGYERLEDYEAIPALIGPDGDRIWRRQDNRIILNYFSITNKNKHPEATMRFVDTMNEPRSVLEFKYGPFGTHLLEKPDGRIEIVNPPKGQDTSSWIGATTPSTSIPLLASKEWLQKLEPSASDLYRNRFYELYKPYIAPEERVYPTMYMTESENKRLSVLETEVMTYVRRMEAKWIVEGGIDAEWDSYVQELRKMGLVELLEIKQNGYDRFKR</sequence>
<dbReference type="InterPro" id="IPR006059">
    <property type="entry name" value="SBP"/>
</dbReference>
<accession>A0A927H331</accession>
<name>A0A927H331_9BACL</name>
<protein>
    <submittedName>
        <fullName evidence="1">Extracellular solute-binding protein</fullName>
    </submittedName>
</protein>
<dbReference type="PANTHER" id="PTHR43649:SF12">
    <property type="entry name" value="DIACETYLCHITOBIOSE BINDING PROTEIN DASA"/>
    <property type="match status" value="1"/>
</dbReference>
<dbReference type="SUPFAM" id="SSF53850">
    <property type="entry name" value="Periplasmic binding protein-like II"/>
    <property type="match status" value="1"/>
</dbReference>
<evidence type="ECO:0000313" key="1">
    <source>
        <dbReference type="EMBL" id="MBD2865998.1"/>
    </source>
</evidence>